<keyword evidence="7 8" id="KW-0472">Membrane</keyword>
<accession>A0A844D0Q8</accession>
<dbReference type="PANTHER" id="PTHR30269:SF37">
    <property type="entry name" value="MEMBRANE TRANSPORTER PROTEIN"/>
    <property type="match status" value="1"/>
</dbReference>
<feature type="transmembrane region" description="Helical" evidence="8">
    <location>
        <begin position="105"/>
        <end position="127"/>
    </location>
</feature>
<feature type="transmembrane region" description="Helical" evidence="8">
    <location>
        <begin position="229"/>
        <end position="249"/>
    </location>
</feature>
<keyword evidence="6 8" id="KW-1133">Transmembrane helix</keyword>
<dbReference type="Pfam" id="PF01925">
    <property type="entry name" value="TauE"/>
    <property type="match status" value="1"/>
</dbReference>
<evidence type="ECO:0000256" key="8">
    <source>
        <dbReference type="RuleBase" id="RU363041"/>
    </source>
</evidence>
<dbReference type="AlphaFoldDB" id="A0A844D0Q8"/>
<feature type="transmembrane region" description="Helical" evidence="8">
    <location>
        <begin position="202"/>
        <end position="222"/>
    </location>
</feature>
<feature type="transmembrane region" description="Helical" evidence="8">
    <location>
        <begin position="175"/>
        <end position="196"/>
    </location>
</feature>
<organism evidence="9 10">
    <name type="scientific">Roseovarius bejariae</name>
    <dbReference type="NCBI Taxonomy" id="2576383"/>
    <lineage>
        <taxon>Bacteria</taxon>
        <taxon>Pseudomonadati</taxon>
        <taxon>Pseudomonadota</taxon>
        <taxon>Alphaproteobacteria</taxon>
        <taxon>Rhodobacterales</taxon>
        <taxon>Roseobacteraceae</taxon>
        <taxon>Roseovarius</taxon>
    </lineage>
</organism>
<feature type="transmembrane region" description="Helical" evidence="8">
    <location>
        <begin position="6"/>
        <end position="27"/>
    </location>
</feature>
<evidence type="ECO:0000313" key="10">
    <source>
        <dbReference type="Proteomes" id="UP000564704"/>
    </source>
</evidence>
<comment type="caution">
    <text evidence="9">The sequence shown here is derived from an EMBL/GenBank/DDBJ whole genome shotgun (WGS) entry which is preliminary data.</text>
</comment>
<protein>
    <recommendedName>
        <fullName evidence="8">Probable membrane transporter protein</fullName>
    </recommendedName>
</protein>
<keyword evidence="5 8" id="KW-0812">Transmembrane</keyword>
<evidence type="ECO:0000256" key="2">
    <source>
        <dbReference type="ARBA" id="ARBA00009142"/>
    </source>
</evidence>
<feature type="transmembrane region" description="Helical" evidence="8">
    <location>
        <begin position="139"/>
        <end position="163"/>
    </location>
</feature>
<evidence type="ECO:0000256" key="5">
    <source>
        <dbReference type="ARBA" id="ARBA00022692"/>
    </source>
</evidence>
<evidence type="ECO:0000313" key="9">
    <source>
        <dbReference type="EMBL" id="MRU16410.1"/>
    </source>
</evidence>
<feature type="transmembrane region" description="Helical" evidence="8">
    <location>
        <begin position="39"/>
        <end position="68"/>
    </location>
</feature>
<evidence type="ECO:0000256" key="7">
    <source>
        <dbReference type="ARBA" id="ARBA00023136"/>
    </source>
</evidence>
<evidence type="ECO:0000256" key="6">
    <source>
        <dbReference type="ARBA" id="ARBA00022989"/>
    </source>
</evidence>
<dbReference type="InterPro" id="IPR052017">
    <property type="entry name" value="TSUP"/>
</dbReference>
<keyword evidence="3" id="KW-0813">Transport</keyword>
<comment type="subcellular location">
    <subcellularLocation>
        <location evidence="1 8">Cell membrane</location>
        <topology evidence="1 8">Multi-pass membrane protein</topology>
    </subcellularLocation>
</comment>
<dbReference type="PANTHER" id="PTHR30269">
    <property type="entry name" value="TRANSMEMBRANE PROTEIN YFCA"/>
    <property type="match status" value="1"/>
</dbReference>
<dbReference type="EMBL" id="SZWE01000001">
    <property type="protein sequence ID" value="MRU16410.1"/>
    <property type="molecule type" value="Genomic_DNA"/>
</dbReference>
<evidence type="ECO:0000256" key="4">
    <source>
        <dbReference type="ARBA" id="ARBA00022475"/>
    </source>
</evidence>
<keyword evidence="4 8" id="KW-1003">Cell membrane</keyword>
<reference evidence="9 10" key="1">
    <citation type="submission" date="2019-05" db="EMBL/GenBank/DDBJ databases">
        <title>Roseovarius bejariae sp. nov., a moderately halophylic bacterium isolated from a saline soil in Rambla Salada (Murcia).</title>
        <authorList>
            <person name="Castro D.J."/>
            <person name="Gomez-Altuve A."/>
            <person name="Reina J.C."/>
            <person name="Rodriguez M."/>
            <person name="Sampedro I."/>
            <person name="Llamas I."/>
            <person name="Martinez-Checa F."/>
        </authorList>
    </citation>
    <scope>NUCLEOTIDE SEQUENCE [LARGE SCALE GENOMIC DNA]</scope>
    <source>
        <strain evidence="9 10">A21</strain>
    </source>
</reference>
<dbReference type="InterPro" id="IPR002781">
    <property type="entry name" value="TM_pro_TauE-like"/>
</dbReference>
<evidence type="ECO:0000256" key="3">
    <source>
        <dbReference type="ARBA" id="ARBA00022448"/>
    </source>
</evidence>
<comment type="similarity">
    <text evidence="2 8">Belongs to the 4-toluene sulfonate uptake permease (TSUP) (TC 2.A.102) family.</text>
</comment>
<gene>
    <name evidence="9" type="ORF">FDP25_13285</name>
</gene>
<dbReference type="RefSeq" id="WP_154152589.1">
    <property type="nucleotide sequence ID" value="NZ_SZWE01000001.1"/>
</dbReference>
<dbReference type="GO" id="GO:0005886">
    <property type="term" value="C:plasma membrane"/>
    <property type="evidence" value="ECO:0007669"/>
    <property type="project" value="UniProtKB-SubCell"/>
</dbReference>
<proteinExistence type="inferred from homology"/>
<evidence type="ECO:0000256" key="1">
    <source>
        <dbReference type="ARBA" id="ARBA00004651"/>
    </source>
</evidence>
<dbReference type="OrthoDB" id="9795324at2"/>
<name>A0A844D0Q8_9RHOB</name>
<dbReference type="Proteomes" id="UP000564704">
    <property type="component" value="Unassembled WGS sequence"/>
</dbReference>
<keyword evidence="10" id="KW-1185">Reference proteome</keyword>
<feature type="transmembrane region" description="Helical" evidence="8">
    <location>
        <begin position="80"/>
        <end position="98"/>
    </location>
</feature>
<sequence length="250" mass="26000">MPDALITAGATPGLIFLMLAIGVAGIVRGFTGFGTALIFVPVAGIFLPPAVVIGVMVITGIFSTGALLPRAWGQASRAEVGLLALAALITVPLGIWLLERLDGLTIRWIVAGVAGLTLTALISGWRFSGRVSRPGLAGIGGAAGVVGGLTGLTGPVVILFYLAGQSAAQTVRANTILFLAALDVVIAVNLFLRGSIAWETLWLALILAVPYFTTTMIGQSLFDPHRERLYRWAAYGVIGLAVLTGLPIWE</sequence>